<sequence>MLRWFGLFTLCLWCCTQLAWAQGTMLEQVRVSELSRSDPIGAAKQVIQFPHILRENASLWFQNNNVSGTGDDAQVPWGRGAWFSWNPWALGEFETGYVWVPTDFDMFHLDRSESIGKINGTEGKIPYYVNKDYDASKIKRAVIIWPGQWRDSWKFINLLGNAYRVAQKYPELEVHDGEVLMISPLFLNEDDMSAGAATKDQLVFAKSGWSAGGTARSPEVFKHVSSFDVIDHFVNKTLNKDHFPNLETTVVAGHSMGGQAALHYAMLKNPTSDEDRVRIWVGNPGSYVWLDDSRPFSTKGCDGYTNWPYGVSDIKTIPKYARSRAGENGATLIRNFRERHIHFAISENDNGQGVTHCEAMAQGPNRIARGTEWVLAQGNSTAGWSDKHTLNYIAGASHQDYVTMAYYYSLKHIFSDNN</sequence>
<dbReference type="RefSeq" id="XP_017993625.1">
    <property type="nucleotide sequence ID" value="XM_018137522.1"/>
</dbReference>
<gene>
    <name evidence="4" type="ORF">Malapachy_3043</name>
</gene>
<dbReference type="OrthoDB" id="5985073at2759"/>
<organism evidence="4 5">
    <name type="scientific">Malassezia pachydermatis</name>
    <dbReference type="NCBI Taxonomy" id="77020"/>
    <lineage>
        <taxon>Eukaryota</taxon>
        <taxon>Fungi</taxon>
        <taxon>Dikarya</taxon>
        <taxon>Basidiomycota</taxon>
        <taxon>Ustilaginomycotina</taxon>
        <taxon>Malasseziomycetes</taxon>
        <taxon>Malasseziales</taxon>
        <taxon>Malasseziaceae</taxon>
        <taxon>Malassezia</taxon>
    </lineage>
</organism>
<dbReference type="PANTHER" id="PTHR35560:SF3">
    <property type="entry name" value="PEPTIDASE S9 PROLYL OLIGOPEPTIDASE CATALYTIC DOMAIN-CONTAINING PROTEIN"/>
    <property type="match status" value="1"/>
</dbReference>
<dbReference type="Gene3D" id="3.40.50.1820">
    <property type="entry name" value="alpha/beta hydrolase"/>
    <property type="match status" value="1"/>
</dbReference>
<proteinExistence type="predicted"/>
<comment type="caution">
    <text evidence="4">The sequence shown here is derived from an EMBL/GenBank/DDBJ whole genome shotgun (WGS) entry which is preliminary data.</text>
</comment>
<evidence type="ECO:0000256" key="2">
    <source>
        <dbReference type="ARBA" id="ARBA00048461"/>
    </source>
</evidence>
<comment type="catalytic activity">
    <reaction evidence="1">
        <text>a diacylglycerol + H2O = a monoacylglycerol + a fatty acid + H(+)</text>
        <dbReference type="Rhea" id="RHEA:32731"/>
        <dbReference type="ChEBI" id="CHEBI:15377"/>
        <dbReference type="ChEBI" id="CHEBI:15378"/>
        <dbReference type="ChEBI" id="CHEBI:17408"/>
        <dbReference type="ChEBI" id="CHEBI:18035"/>
        <dbReference type="ChEBI" id="CHEBI:28868"/>
    </reaction>
</comment>
<dbReference type="VEuPathDB" id="FungiDB:Malapachy_3043"/>
<keyword evidence="3" id="KW-0732">Signal</keyword>
<dbReference type="InterPro" id="IPR029058">
    <property type="entry name" value="AB_hydrolase_fold"/>
</dbReference>
<protein>
    <recommendedName>
        <fullName evidence="6">Alpha beta-hydrolase</fullName>
    </recommendedName>
</protein>
<reference evidence="4 5" key="1">
    <citation type="submission" date="2015-07" db="EMBL/GenBank/DDBJ databases">
        <title>Draft Genome Sequence of Malassezia furfur CBS1878 and Malassezia pachydermatis CBS1879.</title>
        <authorList>
            <person name="Triana S."/>
            <person name="Ohm R."/>
            <person name="Gonzalez A."/>
            <person name="DeCock H."/>
            <person name="Restrepo S."/>
            <person name="Celis A."/>
        </authorList>
    </citation>
    <scope>NUCLEOTIDE SEQUENCE [LARGE SCALE GENOMIC DNA]</scope>
    <source>
        <strain evidence="4 5">CBS 1879</strain>
    </source>
</reference>
<dbReference type="EMBL" id="LGAV01000001">
    <property type="protein sequence ID" value="KOS15993.1"/>
    <property type="molecule type" value="Genomic_DNA"/>
</dbReference>
<dbReference type="AlphaFoldDB" id="A0A0M9VQX9"/>
<comment type="catalytic activity">
    <reaction evidence="2">
        <text>a monoacylglycerol + H2O = glycerol + a fatty acid + H(+)</text>
        <dbReference type="Rhea" id="RHEA:15245"/>
        <dbReference type="ChEBI" id="CHEBI:15377"/>
        <dbReference type="ChEBI" id="CHEBI:15378"/>
        <dbReference type="ChEBI" id="CHEBI:17408"/>
        <dbReference type="ChEBI" id="CHEBI:17754"/>
        <dbReference type="ChEBI" id="CHEBI:28868"/>
    </reaction>
</comment>
<evidence type="ECO:0000313" key="4">
    <source>
        <dbReference type="EMBL" id="KOS15993.1"/>
    </source>
</evidence>
<evidence type="ECO:0000313" key="5">
    <source>
        <dbReference type="Proteomes" id="UP000037751"/>
    </source>
</evidence>
<keyword evidence="5" id="KW-1185">Reference proteome</keyword>
<evidence type="ECO:0000256" key="3">
    <source>
        <dbReference type="SAM" id="SignalP"/>
    </source>
</evidence>
<dbReference type="GeneID" id="28729398"/>
<dbReference type="PANTHER" id="PTHR35560">
    <property type="entry name" value="BLL0132 PROTEIN"/>
    <property type="match status" value="1"/>
</dbReference>
<dbReference type="SUPFAM" id="SSF53474">
    <property type="entry name" value="alpha/beta-Hydrolases"/>
    <property type="match status" value="1"/>
</dbReference>
<dbReference type="Proteomes" id="UP000037751">
    <property type="component" value="Unassembled WGS sequence"/>
</dbReference>
<name>A0A0M9VQX9_9BASI</name>
<dbReference type="STRING" id="77020.A0A0M9VQX9"/>
<evidence type="ECO:0000256" key="1">
    <source>
        <dbReference type="ARBA" id="ARBA00047591"/>
    </source>
</evidence>
<feature type="chain" id="PRO_5005839209" description="Alpha beta-hydrolase" evidence="3">
    <location>
        <begin position="22"/>
        <end position="418"/>
    </location>
</feature>
<feature type="signal peptide" evidence="3">
    <location>
        <begin position="1"/>
        <end position="21"/>
    </location>
</feature>
<evidence type="ECO:0008006" key="6">
    <source>
        <dbReference type="Google" id="ProtNLM"/>
    </source>
</evidence>
<accession>A0A0M9VQX9</accession>